<evidence type="ECO:0000313" key="3">
    <source>
        <dbReference type="Proteomes" id="UP000663829"/>
    </source>
</evidence>
<dbReference type="OrthoDB" id="6162903at2759"/>
<name>A0A816AI02_9BILA</name>
<reference evidence="1" key="1">
    <citation type="submission" date="2021-02" db="EMBL/GenBank/DDBJ databases">
        <authorList>
            <person name="Nowell W R."/>
        </authorList>
    </citation>
    <scope>NUCLEOTIDE SEQUENCE</scope>
</reference>
<dbReference type="AlphaFoldDB" id="A0A816AI02"/>
<dbReference type="PANTHER" id="PTHR34494">
    <property type="entry name" value="PROTEIN CBG25024"/>
    <property type="match status" value="1"/>
</dbReference>
<dbReference type="Proteomes" id="UP000681722">
    <property type="component" value="Unassembled WGS sequence"/>
</dbReference>
<protein>
    <submittedName>
        <fullName evidence="1">Uncharacterized protein</fullName>
    </submittedName>
</protein>
<dbReference type="EMBL" id="CAJNOQ010034684">
    <property type="protein sequence ID" value="CAF1595839.1"/>
    <property type="molecule type" value="Genomic_DNA"/>
</dbReference>
<accession>A0A816AI02</accession>
<evidence type="ECO:0000313" key="1">
    <source>
        <dbReference type="EMBL" id="CAF1595839.1"/>
    </source>
</evidence>
<dbReference type="EMBL" id="CAJOBC010100964">
    <property type="protein sequence ID" value="CAF4470514.1"/>
    <property type="molecule type" value="Genomic_DNA"/>
</dbReference>
<evidence type="ECO:0000313" key="2">
    <source>
        <dbReference type="EMBL" id="CAF4470514.1"/>
    </source>
</evidence>
<dbReference type="Proteomes" id="UP000663829">
    <property type="component" value="Unassembled WGS sequence"/>
</dbReference>
<proteinExistence type="predicted"/>
<organism evidence="1 3">
    <name type="scientific">Didymodactylos carnosus</name>
    <dbReference type="NCBI Taxonomy" id="1234261"/>
    <lineage>
        <taxon>Eukaryota</taxon>
        <taxon>Metazoa</taxon>
        <taxon>Spiralia</taxon>
        <taxon>Gnathifera</taxon>
        <taxon>Rotifera</taxon>
        <taxon>Eurotatoria</taxon>
        <taxon>Bdelloidea</taxon>
        <taxon>Philodinida</taxon>
        <taxon>Philodinidae</taxon>
        <taxon>Didymodactylos</taxon>
    </lineage>
</organism>
<comment type="caution">
    <text evidence="1">The sequence shown here is derived from an EMBL/GenBank/DDBJ whole genome shotgun (WGS) entry which is preliminary data.</text>
</comment>
<keyword evidence="3" id="KW-1185">Reference proteome</keyword>
<feature type="non-terminal residue" evidence="1">
    <location>
        <position position="188"/>
    </location>
</feature>
<dbReference type="PANTHER" id="PTHR34494:SF1">
    <property type="entry name" value="PROTEIN CBG25024"/>
    <property type="match status" value="1"/>
</dbReference>
<gene>
    <name evidence="1" type="ORF">GPM918_LOCUS42081</name>
    <name evidence="2" type="ORF">SRO942_LOCUS43254</name>
</gene>
<sequence>MGNTDSLPVISQAKSVVQLIAGNSEGAARTHKNFVKGCPVLLQAVAFGALTQGKIGFAKESQIYFLKNMSNVADSIPVVGHAKGLIHYYILGDMEGCNEAIKSASRSVGVAAGGIRGFTAGGPISGYAGGELGGIAADIVISVADTIVHREFRLCGHIQSLRRIVDGKMEAGEGFDWALTPVFDGLAG</sequence>